<organism evidence="2 3">
    <name type="scientific">Mycobacteroides abscessus</name>
    <dbReference type="NCBI Taxonomy" id="36809"/>
    <lineage>
        <taxon>Bacteria</taxon>
        <taxon>Bacillati</taxon>
        <taxon>Actinomycetota</taxon>
        <taxon>Actinomycetes</taxon>
        <taxon>Mycobacteriales</taxon>
        <taxon>Mycobacteriaceae</taxon>
        <taxon>Mycobacteroides</taxon>
    </lineage>
</organism>
<evidence type="ECO:0000313" key="3">
    <source>
        <dbReference type="Proteomes" id="UP000284557"/>
    </source>
</evidence>
<proteinExistence type="predicted"/>
<gene>
    <name evidence="2" type="ORF">D2E76_24490</name>
</gene>
<dbReference type="Proteomes" id="UP000284557">
    <property type="component" value="Unassembled WGS sequence"/>
</dbReference>
<dbReference type="RefSeq" id="WP_100480740.1">
    <property type="nucleotide sequence ID" value="NZ_JAMLCA010000004.1"/>
</dbReference>
<evidence type="ECO:0000313" key="2">
    <source>
        <dbReference type="EMBL" id="RIT31756.1"/>
    </source>
</evidence>
<dbReference type="Pfam" id="PF12802">
    <property type="entry name" value="MarR_2"/>
    <property type="match status" value="1"/>
</dbReference>
<name>A0ABD7HHN7_9MYCO</name>
<evidence type="ECO:0000259" key="1">
    <source>
        <dbReference type="PROSITE" id="PS50995"/>
    </source>
</evidence>
<feature type="domain" description="HTH marR-type" evidence="1">
    <location>
        <begin position="5"/>
        <end position="143"/>
    </location>
</feature>
<reference evidence="2 3" key="1">
    <citation type="submission" date="2018-08" db="EMBL/GenBank/DDBJ databases">
        <title>Linezolid Resistance in Mycobacterium abscessus: MIC Distribution and Comprehensive Investigation of Resistance Mechanisms.</title>
        <authorList>
            <person name="Ye M."/>
            <person name="Xu L."/>
            <person name="Zou Y."/>
            <person name="Li B."/>
            <person name="Guo Q."/>
            <person name="Zhang Y."/>
            <person name="Zhan M."/>
            <person name="Xu B."/>
            <person name="Yu F."/>
            <person name="Zhang Z."/>
            <person name="Chu H."/>
        </authorList>
    </citation>
    <scope>NUCLEOTIDE SEQUENCE [LARGE SCALE GENOMIC DNA]</scope>
    <source>
        <strain evidence="2 3">G143</strain>
    </source>
</reference>
<dbReference type="InterPro" id="IPR036390">
    <property type="entry name" value="WH_DNA-bd_sf"/>
</dbReference>
<sequence>MPRTAAELGQVLGPLRRAVLRATREDADLPDLPEPQIELLRALTEGPMRPSLVASRLCVSAATVSNLVRSMTDAGLVIRSSELTDQRAAVLQATPLARRLLRDYDTASEALLAKAIAELDECDRAALEQGVGALRRLLEKLRPGNGTPRV</sequence>
<protein>
    <submittedName>
        <fullName evidence="2">MarR family transcriptional regulator</fullName>
    </submittedName>
</protein>
<dbReference type="InterPro" id="IPR000835">
    <property type="entry name" value="HTH_MarR-typ"/>
</dbReference>
<dbReference type="PROSITE" id="PS50995">
    <property type="entry name" value="HTH_MARR_2"/>
    <property type="match status" value="1"/>
</dbReference>
<dbReference type="PANTHER" id="PTHR39515:SF2">
    <property type="entry name" value="HTH-TYPE TRANSCRIPTIONAL REGULATOR RV0880"/>
    <property type="match status" value="1"/>
</dbReference>
<dbReference type="EMBL" id="QXBN01000028">
    <property type="protein sequence ID" value="RIT31756.1"/>
    <property type="molecule type" value="Genomic_DNA"/>
</dbReference>
<accession>A0ABD7HHN7</accession>
<dbReference type="InterPro" id="IPR052526">
    <property type="entry name" value="HTH-type_Bedaq_tolerance"/>
</dbReference>
<dbReference type="SMART" id="SM00347">
    <property type="entry name" value="HTH_MARR"/>
    <property type="match status" value="1"/>
</dbReference>
<dbReference type="InterPro" id="IPR036388">
    <property type="entry name" value="WH-like_DNA-bd_sf"/>
</dbReference>
<dbReference type="AlphaFoldDB" id="A0ABD7HHN7"/>
<dbReference type="PANTHER" id="PTHR39515">
    <property type="entry name" value="CONSERVED PROTEIN"/>
    <property type="match status" value="1"/>
</dbReference>
<dbReference type="SUPFAM" id="SSF46785">
    <property type="entry name" value="Winged helix' DNA-binding domain"/>
    <property type="match status" value="1"/>
</dbReference>
<comment type="caution">
    <text evidence="2">The sequence shown here is derived from an EMBL/GenBank/DDBJ whole genome shotgun (WGS) entry which is preliminary data.</text>
</comment>
<dbReference type="GO" id="GO:0006355">
    <property type="term" value="P:regulation of DNA-templated transcription"/>
    <property type="evidence" value="ECO:0007669"/>
    <property type="project" value="UniProtKB-ARBA"/>
</dbReference>
<dbReference type="Gene3D" id="1.10.10.10">
    <property type="entry name" value="Winged helix-like DNA-binding domain superfamily/Winged helix DNA-binding domain"/>
    <property type="match status" value="1"/>
</dbReference>